<dbReference type="OrthoDB" id="10319338at2759"/>
<gene>
    <name evidence="1" type="ORF">Bfra_005096</name>
</gene>
<comment type="caution">
    <text evidence="1">The sequence shown here is derived from an EMBL/GenBank/DDBJ whole genome shotgun (WGS) entry which is preliminary data.</text>
</comment>
<dbReference type="RefSeq" id="XP_037192578.1">
    <property type="nucleotide sequence ID" value="XM_037335483.1"/>
</dbReference>
<proteinExistence type="predicted"/>
<keyword evidence="2" id="KW-1185">Reference proteome</keyword>
<accession>A0A8H6EIM2</accession>
<dbReference type="AlphaFoldDB" id="A0A8H6EIM2"/>
<evidence type="ECO:0000313" key="2">
    <source>
        <dbReference type="Proteomes" id="UP000531561"/>
    </source>
</evidence>
<organism evidence="1 2">
    <name type="scientific">Botrytis fragariae</name>
    <dbReference type="NCBI Taxonomy" id="1964551"/>
    <lineage>
        <taxon>Eukaryota</taxon>
        <taxon>Fungi</taxon>
        <taxon>Dikarya</taxon>
        <taxon>Ascomycota</taxon>
        <taxon>Pezizomycotina</taxon>
        <taxon>Leotiomycetes</taxon>
        <taxon>Helotiales</taxon>
        <taxon>Sclerotiniaceae</taxon>
        <taxon>Botrytis</taxon>
    </lineage>
</organism>
<protein>
    <submittedName>
        <fullName evidence="1">Uncharacterized protein</fullName>
    </submittedName>
</protein>
<evidence type="ECO:0000313" key="1">
    <source>
        <dbReference type="EMBL" id="KAF5873632.1"/>
    </source>
</evidence>
<reference evidence="1 2" key="1">
    <citation type="journal article" date="2020" name="Phytopathology">
        <title>A high-quality genome resource of Botrytis fragariae, a new and rapidly spreading fungal pathogen causing strawberry gray mold in the U.S.A.</title>
        <authorList>
            <person name="Wu Y."/>
            <person name="Saski C.A."/>
            <person name="Schnabel G."/>
            <person name="Xiao S."/>
            <person name="Hu M."/>
        </authorList>
    </citation>
    <scope>NUCLEOTIDE SEQUENCE [LARGE SCALE GENOMIC DNA]</scope>
    <source>
        <strain evidence="1 2">BVB16</strain>
    </source>
</reference>
<name>A0A8H6EIM2_9HELO</name>
<dbReference type="EMBL" id="JABFCT010000008">
    <property type="protein sequence ID" value="KAF5873632.1"/>
    <property type="molecule type" value="Genomic_DNA"/>
</dbReference>
<dbReference type="Proteomes" id="UP000531561">
    <property type="component" value="Unassembled WGS sequence"/>
</dbReference>
<dbReference type="GeneID" id="59259175"/>
<sequence length="61" mass="6871">MSYIGTWRGKPVTPSLVTRADRNDTCRATTDAQNRGIMIVRVQATDPLLQNAEQQPNRELD</sequence>